<dbReference type="Proteomes" id="UP001498398">
    <property type="component" value="Unassembled WGS sequence"/>
</dbReference>
<reference evidence="2 4" key="1">
    <citation type="submission" date="2024-01" db="EMBL/GenBank/DDBJ databases">
        <title>A draft genome for the cacao thread blight pathogen Marasmiellus scandens.</title>
        <authorList>
            <person name="Baruah I.K."/>
            <person name="Leung J."/>
            <person name="Bukari Y."/>
            <person name="Amoako-Attah I."/>
            <person name="Meinhardt L.W."/>
            <person name="Bailey B.A."/>
            <person name="Cohen S.P."/>
        </authorList>
    </citation>
    <scope>NUCLEOTIDE SEQUENCE [LARGE SCALE GENOMIC DNA]</scope>
    <source>
        <strain evidence="2 4">GH-19</strain>
    </source>
</reference>
<comment type="caution">
    <text evidence="2">The sequence shown here is derived from an EMBL/GenBank/DDBJ whole genome shotgun (WGS) entry which is preliminary data.</text>
</comment>
<evidence type="ECO:0000313" key="3">
    <source>
        <dbReference type="EMBL" id="KAK7458011.1"/>
    </source>
</evidence>
<evidence type="ECO:0000256" key="1">
    <source>
        <dbReference type="SAM" id="MobiDB-lite"/>
    </source>
</evidence>
<accession>A0ABR1J1K6</accession>
<evidence type="ECO:0000313" key="4">
    <source>
        <dbReference type="Proteomes" id="UP001498398"/>
    </source>
</evidence>
<feature type="region of interest" description="Disordered" evidence="1">
    <location>
        <begin position="155"/>
        <end position="176"/>
    </location>
</feature>
<evidence type="ECO:0000313" key="2">
    <source>
        <dbReference type="EMBL" id="KAK7447692.1"/>
    </source>
</evidence>
<sequence>MITMGICPRDWQMASFYYDSFGSIVRGFKIVKETVVLCYPLAKQVWAMTGSGGERQYAAFWSLLPELGKHHLFLLGVVREVQQKLLNDMNLLETPGLTETLSRQIYVSFTHLSVKNRRFSLMGKNINEIMGNTDLGLLPRELRHVQTAIINHFAPHLSSPQHKGEKSEENTQATTPVNKQAQHSDMVGDHNYAVDHLVDGVGFPEHEAQTQMLISSTMADLAGIVEKGTAQAIQSLNYSDTIKRNGDKALHAARQYVAGPEGYNMVNKCIGKASSLRGMLDLRHSAAQKIVAQECQQLLQDKPYFIKNKSGLGDDGLVRVTAALADGFILEKEDAIKVTYSTHVVAQAVYFLELALREWETGLLTYVNYKADPNLHRWVENVAGNLDLWRSQKDNKQHWIMFRENVDAVILGASLKHRQAPSFSSSAYTPGIFAKIGCSKEDIAIDDEPEVAGRPEEVLVPIEDAFKSSTEIQKFANKQKEQEKLLKAGKKKERK</sequence>
<protein>
    <submittedName>
        <fullName evidence="2">Uncharacterized protein</fullName>
    </submittedName>
</protein>
<dbReference type="EMBL" id="JBANRG010000018">
    <property type="protein sequence ID" value="KAK7458011.1"/>
    <property type="molecule type" value="Genomic_DNA"/>
</dbReference>
<name>A0ABR1J1K6_9AGAR</name>
<dbReference type="EMBL" id="JBANRG010000040">
    <property type="protein sequence ID" value="KAK7447692.1"/>
    <property type="molecule type" value="Genomic_DNA"/>
</dbReference>
<gene>
    <name evidence="3" type="ORF">VKT23_009919</name>
    <name evidence="2" type="ORF">VKT23_013948</name>
</gene>
<keyword evidence="4" id="KW-1185">Reference proteome</keyword>
<proteinExistence type="predicted"/>
<organism evidence="2 4">
    <name type="scientific">Marasmiellus scandens</name>
    <dbReference type="NCBI Taxonomy" id="2682957"/>
    <lineage>
        <taxon>Eukaryota</taxon>
        <taxon>Fungi</taxon>
        <taxon>Dikarya</taxon>
        <taxon>Basidiomycota</taxon>
        <taxon>Agaricomycotina</taxon>
        <taxon>Agaricomycetes</taxon>
        <taxon>Agaricomycetidae</taxon>
        <taxon>Agaricales</taxon>
        <taxon>Marasmiineae</taxon>
        <taxon>Omphalotaceae</taxon>
        <taxon>Marasmiellus</taxon>
    </lineage>
</organism>